<protein>
    <submittedName>
        <fullName evidence="2">Uncharacterized protein</fullName>
    </submittedName>
</protein>
<evidence type="ECO:0000256" key="1">
    <source>
        <dbReference type="SAM" id="Phobius"/>
    </source>
</evidence>
<accession>A0A9P3URR4</accession>
<comment type="caution">
    <text evidence="2">The sequence shown here is derived from an EMBL/GenBank/DDBJ whole genome shotgun (WGS) entry which is preliminary data.</text>
</comment>
<dbReference type="AlphaFoldDB" id="A0A9P3URR4"/>
<keyword evidence="1" id="KW-1133">Transmembrane helix</keyword>
<keyword evidence="1" id="KW-0472">Membrane</keyword>
<gene>
    <name evidence="2" type="ORF">LshimejAT787_2200620</name>
</gene>
<reference evidence="2" key="1">
    <citation type="submission" date="2022-07" db="EMBL/GenBank/DDBJ databases">
        <title>The genome of Lyophyllum shimeji provides insight into the initial evolution of ectomycorrhizal fungal genome.</title>
        <authorList>
            <person name="Kobayashi Y."/>
            <person name="Shibata T."/>
            <person name="Hirakawa H."/>
            <person name="Shigenobu S."/>
            <person name="Nishiyama T."/>
            <person name="Yamada A."/>
            <person name="Hasebe M."/>
            <person name="Kawaguchi M."/>
        </authorList>
    </citation>
    <scope>NUCLEOTIDE SEQUENCE</scope>
    <source>
        <strain evidence="2">AT787</strain>
    </source>
</reference>
<organism evidence="2 3">
    <name type="scientific">Lyophyllum shimeji</name>
    <name type="common">Hon-shimeji</name>
    <name type="synonym">Tricholoma shimeji</name>
    <dbReference type="NCBI Taxonomy" id="47721"/>
    <lineage>
        <taxon>Eukaryota</taxon>
        <taxon>Fungi</taxon>
        <taxon>Dikarya</taxon>
        <taxon>Basidiomycota</taxon>
        <taxon>Agaricomycotina</taxon>
        <taxon>Agaricomycetes</taxon>
        <taxon>Agaricomycetidae</taxon>
        <taxon>Agaricales</taxon>
        <taxon>Tricholomatineae</taxon>
        <taxon>Lyophyllaceae</taxon>
        <taxon>Lyophyllum</taxon>
    </lineage>
</organism>
<proteinExistence type="predicted"/>
<evidence type="ECO:0000313" key="2">
    <source>
        <dbReference type="EMBL" id="GLB45399.1"/>
    </source>
</evidence>
<keyword evidence="1" id="KW-0812">Transmembrane</keyword>
<dbReference type="EMBL" id="BRPK01000022">
    <property type="protein sequence ID" value="GLB45399.1"/>
    <property type="molecule type" value="Genomic_DNA"/>
</dbReference>
<evidence type="ECO:0000313" key="3">
    <source>
        <dbReference type="Proteomes" id="UP001063166"/>
    </source>
</evidence>
<keyword evidence="3" id="KW-1185">Reference proteome</keyword>
<name>A0A9P3URR4_LYOSH</name>
<sequence length="90" mass="10029">MNGICDAVVLVLLLVLLLLVLVVVLVDITVRWKFGKELADPCPYSVKIMVFALHVELRSKLAMAFHRDRPIRVQKDAGTELEGARSVTSQ</sequence>
<feature type="transmembrane region" description="Helical" evidence="1">
    <location>
        <begin position="6"/>
        <end position="26"/>
    </location>
</feature>
<dbReference type="Proteomes" id="UP001063166">
    <property type="component" value="Unassembled WGS sequence"/>
</dbReference>